<comment type="caution">
    <text evidence="1">The sequence shown here is derived from an EMBL/GenBank/DDBJ whole genome shotgun (WGS) entry which is preliminary data.</text>
</comment>
<gene>
    <name evidence="1" type="ORF">C7C46_09005</name>
</gene>
<organism evidence="1 2">
    <name type="scientific">Streptomyces tateyamensis</name>
    <dbReference type="NCBI Taxonomy" id="565073"/>
    <lineage>
        <taxon>Bacteria</taxon>
        <taxon>Bacillati</taxon>
        <taxon>Actinomycetota</taxon>
        <taxon>Actinomycetes</taxon>
        <taxon>Kitasatosporales</taxon>
        <taxon>Streptomycetaceae</taxon>
        <taxon>Streptomyces</taxon>
    </lineage>
</organism>
<dbReference type="AlphaFoldDB" id="A0A2V4PHL6"/>
<sequence>MTQQPVTLAWYGCSLQTGAIAEELRALTPTQPLQRRLGASTSTAFGLALAGAPAAWEAATDPGRTLTVGVDTATGQIVWSGIPLPRAGGSAPTLDLAAVTPECYLDRRYPGSYSATSTDLATIVQQLATPILTQGPAITLDTTACGTLGNYTVADTDDKSILSCLQEIAAMDGAPEWTIDTVWANAAQTAVQLVLRIKPAIGVQSTNPEAVFDMPGCVTAYTLTESFERDKGATSVIARGAQTAAGRASSTTHLATAQLSSGWPLWETRFQPAAAITDQASLEAHAAAALALMATGSRAWTISAAASASPRLGQSWALGDSVRLRVTSSPRHPDGAETVARAYAWSLDAGADQVQPILLEGVQ</sequence>
<reference evidence="1 2" key="1">
    <citation type="submission" date="2018-03" db="EMBL/GenBank/DDBJ databases">
        <title>Bioinformatic expansion and discovery of thiopeptide antibiotics.</title>
        <authorList>
            <person name="Schwalen C.J."/>
            <person name="Hudson G.A."/>
            <person name="Mitchell D.A."/>
        </authorList>
    </citation>
    <scope>NUCLEOTIDE SEQUENCE [LARGE SCALE GENOMIC DNA]</scope>
    <source>
        <strain evidence="1 2">ATCC 21389</strain>
    </source>
</reference>
<proteinExistence type="predicted"/>
<dbReference type="OrthoDB" id="4075033at2"/>
<dbReference type="RefSeq" id="WP_110667564.1">
    <property type="nucleotide sequence ID" value="NZ_PYBW01000028.1"/>
</dbReference>
<name>A0A2V4PHL6_9ACTN</name>
<protein>
    <recommendedName>
        <fullName evidence="3">Tip attachment protein J domain-containing protein</fullName>
    </recommendedName>
</protein>
<evidence type="ECO:0008006" key="3">
    <source>
        <dbReference type="Google" id="ProtNLM"/>
    </source>
</evidence>
<dbReference type="EMBL" id="PYBW01000028">
    <property type="protein sequence ID" value="PYC83460.1"/>
    <property type="molecule type" value="Genomic_DNA"/>
</dbReference>
<evidence type="ECO:0000313" key="2">
    <source>
        <dbReference type="Proteomes" id="UP000248039"/>
    </source>
</evidence>
<accession>A0A2V4PHL6</accession>
<keyword evidence="2" id="KW-1185">Reference proteome</keyword>
<evidence type="ECO:0000313" key="1">
    <source>
        <dbReference type="EMBL" id="PYC83460.1"/>
    </source>
</evidence>
<dbReference type="Proteomes" id="UP000248039">
    <property type="component" value="Unassembled WGS sequence"/>
</dbReference>